<dbReference type="InterPro" id="IPR045822">
    <property type="entry name" value="ACS_CODH_B_C"/>
</dbReference>
<dbReference type="STRING" id="321763.SAMN04488692_101107"/>
<dbReference type="InterPro" id="IPR016099">
    <property type="entry name" value="Prismane-like_a/b-sand"/>
</dbReference>
<keyword evidence="2" id="KW-0004">4Fe-4S</keyword>
<dbReference type="Gene3D" id="3.30.1650.10">
    <property type="entry name" value="Bifunctional carbon monoxide dehydrogenase/acetyl-coa synthase(codh/acs), Chain M, domain 3"/>
    <property type="match status" value="1"/>
</dbReference>
<dbReference type="Pfam" id="PF03598">
    <property type="entry name" value="CdhC"/>
    <property type="match status" value="1"/>
</dbReference>
<dbReference type="PANTHER" id="PTHR42281">
    <property type="match status" value="1"/>
</dbReference>
<proteinExistence type="predicted"/>
<name>A0A1G9H5P8_9FIRM</name>
<keyword evidence="4" id="KW-0808">Transferase</keyword>
<dbReference type="SUPFAM" id="SSF56821">
    <property type="entry name" value="Prismane protein-like"/>
    <property type="match status" value="1"/>
</dbReference>
<feature type="domain" description="CO dehydrogenase/acetyl-CoA synthase complex beta subunit C-terminal" evidence="10">
    <location>
        <begin position="502"/>
        <end position="746"/>
    </location>
</feature>
<dbReference type="NCBIfam" id="NF007078">
    <property type="entry name" value="PRK09529.1"/>
    <property type="match status" value="1"/>
</dbReference>
<dbReference type="GO" id="GO:0043884">
    <property type="term" value="F:CO-methylating acetyl-CoA synthase activity"/>
    <property type="evidence" value="ECO:0007669"/>
    <property type="project" value="UniProtKB-EC"/>
</dbReference>
<evidence type="ECO:0000256" key="6">
    <source>
        <dbReference type="ARBA" id="ARBA00023004"/>
    </source>
</evidence>
<dbReference type="OrthoDB" id="9759545at2"/>
<dbReference type="NCBIfam" id="NF040764">
    <property type="entry name" value="CODH_ACS_al_bet"/>
    <property type="match status" value="1"/>
</dbReference>
<evidence type="ECO:0000313" key="11">
    <source>
        <dbReference type="EMBL" id="SDL08179.1"/>
    </source>
</evidence>
<feature type="domain" description="Carbon monoxide dehydrogenase subunit alpha ,N-terminal" evidence="9">
    <location>
        <begin position="22"/>
        <end position="110"/>
    </location>
</feature>
<dbReference type="Pfam" id="PF19436">
    <property type="entry name" value="ACS_CODH_B_C"/>
    <property type="match status" value="1"/>
</dbReference>
<accession>A0A1G9H5P8</accession>
<dbReference type="RefSeq" id="WP_089757610.1">
    <property type="nucleotide sequence ID" value="NZ_FNGO01000001.1"/>
</dbReference>
<dbReference type="Gene3D" id="1.10.8.190">
    <property type="entry name" value="Carbon monoxide dehydrogenase alpha subunit. Chain M, domain 1"/>
    <property type="match status" value="1"/>
</dbReference>
<organism evidence="11 12">
    <name type="scientific">Halarsenatibacter silvermanii</name>
    <dbReference type="NCBI Taxonomy" id="321763"/>
    <lineage>
        <taxon>Bacteria</taxon>
        <taxon>Bacillati</taxon>
        <taxon>Bacillota</taxon>
        <taxon>Clostridia</taxon>
        <taxon>Halanaerobiales</taxon>
        <taxon>Halarsenatibacteraceae</taxon>
        <taxon>Halarsenatibacter</taxon>
    </lineage>
</organism>
<evidence type="ECO:0000256" key="4">
    <source>
        <dbReference type="ARBA" id="ARBA00022679"/>
    </source>
</evidence>
<evidence type="ECO:0000259" key="9">
    <source>
        <dbReference type="Pfam" id="PF18537"/>
    </source>
</evidence>
<dbReference type="EC" id="2.3.1.169" evidence="1"/>
<keyword evidence="5" id="KW-0479">Metal-binding</keyword>
<evidence type="ECO:0000313" key="12">
    <source>
        <dbReference type="Proteomes" id="UP000199476"/>
    </source>
</evidence>
<sequence length="746" mass="82967">MSKKIASAAIRGAKDVYQEAREELDQALEEYDSGAKVEFPNTAYFLPVYYSMTGTEIDTVGGLKTVLDDVEQLLPEEPSDELWTPYLGHTLDAGMATLFADEVIEGLKYVEEPIPYHMEENCPPEGDDFWLGAANDNMFRKRGLEFVDGSAPGFAAIVGAAPDNETAVDIAKELQEKNLYVFMSGSNPEGVSFAEQLREEGVQMGWDTRLVPFGKDITATVFALGFASRVAMAFGGVEPGDYRRNLTYNKNRTYAFVLALDEVDDRKYAQAAGAINFGFPTVADTDIPEILPTGICTYEHVVAMPKQTDEEDIHDEIVQKAIEVRGLKVEIDEVPVPVSYGPAFEGQIIRKEDVHVEFGGQRTPSFEYLRMFDDSDAVEDGKVTLEGPDVDDVEPGTQLPLGIVVDVYGRDMQEDFEPVMERMIHTYFNQASGIWHNGQRDINWIRISQEAVAEGFTIEHIGDVLHARLHQEYGAVADKIQVRLYTEEEKVLEKQELAREAYSERDDRIREMTDEEVDTFYSCVLCQSFAPDHVCIITPERSGLCGGYTWLDAKANYEIIPSGPNQPVKKGECLDEVSGKWRGVNEYLEEASRGNLTEFSAYSMMDAPMTSCGCFECIATLVPTANGVMIVPREFDGMTPAGMTFSTMAGQVGGGVQTPGFIGISKLYITSDKFISADGGHPRIVWMPKTLKQDVGELLNKKVEEKHGIENFTEMIADEEIATKEEEVVEFLQEVGHPALELEPMM</sequence>
<keyword evidence="12" id="KW-1185">Reference proteome</keyword>
<dbReference type="InterPro" id="IPR038571">
    <property type="entry name" value="CO_DH/Ac-CoA_synth_bsu_3_sf"/>
</dbReference>
<reference evidence="11 12" key="1">
    <citation type="submission" date="2016-10" db="EMBL/GenBank/DDBJ databases">
        <authorList>
            <person name="de Groot N.N."/>
        </authorList>
    </citation>
    <scope>NUCLEOTIDE SEQUENCE [LARGE SCALE GENOMIC DNA]</scope>
    <source>
        <strain evidence="11 12">SLAS-1</strain>
    </source>
</reference>
<protein>
    <recommendedName>
        <fullName evidence="1">CO-methylating acetyl-CoA synthase</fullName>
        <ecNumber evidence="1">2.3.1.169</ecNumber>
    </recommendedName>
</protein>
<evidence type="ECO:0000256" key="5">
    <source>
        <dbReference type="ARBA" id="ARBA00022723"/>
    </source>
</evidence>
<dbReference type="InterPro" id="IPR041350">
    <property type="entry name" value="CODH_A_N"/>
</dbReference>
<gene>
    <name evidence="11" type="ORF">SAMN04488692_101107</name>
</gene>
<evidence type="ECO:0000256" key="3">
    <source>
        <dbReference type="ARBA" id="ARBA00022596"/>
    </source>
</evidence>
<dbReference type="EMBL" id="FNGO01000001">
    <property type="protein sequence ID" value="SDL08179.1"/>
    <property type="molecule type" value="Genomic_DNA"/>
</dbReference>
<dbReference type="GO" id="GO:0051539">
    <property type="term" value="F:4 iron, 4 sulfur cluster binding"/>
    <property type="evidence" value="ECO:0007669"/>
    <property type="project" value="UniProtKB-KW"/>
</dbReference>
<dbReference type="Gene3D" id="3.40.970.20">
    <property type="entry name" value="Carbon monoxide dehydrogenase alpha subunit. Chain D, domain 4"/>
    <property type="match status" value="1"/>
</dbReference>
<keyword evidence="3" id="KW-0533">Nickel</keyword>
<keyword evidence="6" id="KW-0408">Iron</keyword>
<dbReference type="InterPro" id="IPR011254">
    <property type="entry name" value="Prismane-like_sf"/>
</dbReference>
<dbReference type="Pfam" id="PF18537">
    <property type="entry name" value="CODH_A_N"/>
    <property type="match status" value="1"/>
</dbReference>
<evidence type="ECO:0000256" key="7">
    <source>
        <dbReference type="ARBA" id="ARBA00023014"/>
    </source>
</evidence>
<evidence type="ECO:0000259" key="10">
    <source>
        <dbReference type="Pfam" id="PF19436"/>
    </source>
</evidence>
<dbReference type="Gene3D" id="3.40.1470.10">
    <property type="entry name" value="Bifunctional carbon monoxide dehydrogenase/acetyl-coa synthase(codh/acs), Chain M, domain 5"/>
    <property type="match status" value="1"/>
</dbReference>
<dbReference type="NCBIfam" id="TIGR00316">
    <property type="entry name" value="cdhC"/>
    <property type="match status" value="1"/>
</dbReference>
<dbReference type="GO" id="GO:0006084">
    <property type="term" value="P:acetyl-CoA metabolic process"/>
    <property type="evidence" value="ECO:0007669"/>
    <property type="project" value="InterPro"/>
</dbReference>
<dbReference type="Proteomes" id="UP000199476">
    <property type="component" value="Unassembled WGS sequence"/>
</dbReference>
<dbReference type="GO" id="GO:0043885">
    <property type="term" value="F:anaerobic carbon-monoxide dehydrogenase activity"/>
    <property type="evidence" value="ECO:0007669"/>
    <property type="project" value="InterPro"/>
</dbReference>
<dbReference type="Gene3D" id="3.40.50.2030">
    <property type="match status" value="1"/>
</dbReference>
<dbReference type="GO" id="GO:0046872">
    <property type="term" value="F:metal ion binding"/>
    <property type="evidence" value="ECO:0007669"/>
    <property type="project" value="UniProtKB-KW"/>
</dbReference>
<dbReference type="NCBIfam" id="NF003379">
    <property type="entry name" value="PRK04456.1"/>
    <property type="match status" value="1"/>
</dbReference>
<evidence type="ECO:0000256" key="8">
    <source>
        <dbReference type="SAM" id="Coils"/>
    </source>
</evidence>
<feature type="coiled-coil region" evidence="8">
    <location>
        <begin position="10"/>
        <end position="37"/>
    </location>
</feature>
<keyword evidence="7" id="KW-0411">Iron-sulfur</keyword>
<keyword evidence="8" id="KW-0175">Coiled coil</keyword>
<evidence type="ECO:0000256" key="2">
    <source>
        <dbReference type="ARBA" id="ARBA00022485"/>
    </source>
</evidence>
<dbReference type="PANTHER" id="PTHR42281:SF1">
    <property type="entry name" value="ACETYL-COA DECARBONYLASE_SYNTHASE COMPLEX SUBUNIT BETA 1"/>
    <property type="match status" value="1"/>
</dbReference>
<evidence type="ECO:0000256" key="1">
    <source>
        <dbReference type="ARBA" id="ARBA00012244"/>
    </source>
</evidence>
<dbReference type="InterPro" id="IPR004461">
    <property type="entry name" value="CO_DH/Ac-CoA_synth_bsu"/>
</dbReference>
<dbReference type="AlphaFoldDB" id="A0A1G9H5P8"/>